<feature type="compositionally biased region" description="Low complexity" evidence="1">
    <location>
        <begin position="30"/>
        <end position="42"/>
    </location>
</feature>
<comment type="caution">
    <text evidence="2">The sequence shown here is derived from an EMBL/GenBank/DDBJ whole genome shotgun (WGS) entry which is preliminary data.</text>
</comment>
<feature type="compositionally biased region" description="Pro residues" evidence="1">
    <location>
        <begin position="187"/>
        <end position="197"/>
    </location>
</feature>
<accession>A0ABQ9VTN6</accession>
<reference evidence="2 3" key="1">
    <citation type="submission" date="2023-05" db="EMBL/GenBank/DDBJ databases">
        <title>B98-5 Cell Line De Novo Hybrid Assembly: An Optical Mapping Approach.</title>
        <authorList>
            <person name="Kananen K."/>
            <person name="Auerbach J.A."/>
            <person name="Kautto E."/>
            <person name="Blachly J.S."/>
        </authorList>
    </citation>
    <scope>NUCLEOTIDE SEQUENCE [LARGE SCALE GENOMIC DNA]</scope>
    <source>
        <strain evidence="2">B95-8</strain>
        <tissue evidence="2">Cell line</tissue>
    </source>
</reference>
<gene>
    <name evidence="2" type="ORF">P7K49_012253</name>
</gene>
<evidence type="ECO:0000256" key="1">
    <source>
        <dbReference type="SAM" id="MobiDB-lite"/>
    </source>
</evidence>
<proteinExistence type="predicted"/>
<sequence>MRPFPAPRRRERKMPRDLPRLPGPPPRRPAGPATPAAGGRLTELSRRRPHSLSLSGRTQRRLPELSPRPRRGSGDSSRSAGGINPVGGRLQRLPSPISASLVSFAFSSGGCAVPSHPHSRRPWTGKTAGISLTGFWLQLRRTNLLSPGPPRFGDTDNSAGLSQDIPPRSRWGGLKGCPSGAGHNPGPTVPLPAPPALESPLGPLHASPPRPPTPPTGSSRVRSPKFATRWTESASTPRGPGDSGGASCPGPSSGRPGRSCGSRRLCPRRDAALMPPMPSLSNSLKASREGRGRVGFQGRG</sequence>
<dbReference type="Proteomes" id="UP001266305">
    <property type="component" value="Unassembled WGS sequence"/>
</dbReference>
<dbReference type="EMBL" id="JASSZA010000005">
    <property type="protein sequence ID" value="KAK2112506.1"/>
    <property type="molecule type" value="Genomic_DNA"/>
</dbReference>
<feature type="region of interest" description="Disordered" evidence="1">
    <location>
        <begin position="1"/>
        <end position="91"/>
    </location>
</feature>
<name>A0ABQ9VTN6_SAGOE</name>
<evidence type="ECO:0000313" key="2">
    <source>
        <dbReference type="EMBL" id="KAK2112506.1"/>
    </source>
</evidence>
<keyword evidence="3" id="KW-1185">Reference proteome</keyword>
<feature type="compositionally biased region" description="Pro residues" evidence="1">
    <location>
        <begin position="206"/>
        <end position="215"/>
    </location>
</feature>
<evidence type="ECO:0008006" key="4">
    <source>
        <dbReference type="Google" id="ProtNLM"/>
    </source>
</evidence>
<feature type="compositionally biased region" description="Low complexity" evidence="1">
    <location>
        <begin position="245"/>
        <end position="264"/>
    </location>
</feature>
<organism evidence="2 3">
    <name type="scientific">Saguinus oedipus</name>
    <name type="common">Cotton-top tamarin</name>
    <name type="synonym">Oedipomidas oedipus</name>
    <dbReference type="NCBI Taxonomy" id="9490"/>
    <lineage>
        <taxon>Eukaryota</taxon>
        <taxon>Metazoa</taxon>
        <taxon>Chordata</taxon>
        <taxon>Craniata</taxon>
        <taxon>Vertebrata</taxon>
        <taxon>Euteleostomi</taxon>
        <taxon>Mammalia</taxon>
        <taxon>Eutheria</taxon>
        <taxon>Euarchontoglires</taxon>
        <taxon>Primates</taxon>
        <taxon>Haplorrhini</taxon>
        <taxon>Platyrrhini</taxon>
        <taxon>Cebidae</taxon>
        <taxon>Callitrichinae</taxon>
        <taxon>Saguinus</taxon>
    </lineage>
</organism>
<protein>
    <recommendedName>
        <fullName evidence="4">Basic proline-rich protein-like</fullName>
    </recommendedName>
</protein>
<feature type="region of interest" description="Disordered" evidence="1">
    <location>
        <begin position="146"/>
        <end position="300"/>
    </location>
</feature>
<evidence type="ECO:0000313" key="3">
    <source>
        <dbReference type="Proteomes" id="UP001266305"/>
    </source>
</evidence>